<evidence type="ECO:0000313" key="2">
    <source>
        <dbReference type="EMBL" id="GAN11896.1"/>
    </source>
</evidence>
<dbReference type="AlphaFoldDB" id="A0A0C9MM89"/>
<feature type="compositionally biased region" description="Low complexity" evidence="1">
    <location>
        <begin position="99"/>
        <end position="172"/>
    </location>
</feature>
<evidence type="ECO:0000313" key="3">
    <source>
        <dbReference type="Proteomes" id="UP000053815"/>
    </source>
</evidence>
<proteinExistence type="predicted"/>
<organism evidence="2">
    <name type="scientific">Mucor ambiguus</name>
    <dbReference type="NCBI Taxonomy" id="91626"/>
    <lineage>
        <taxon>Eukaryota</taxon>
        <taxon>Fungi</taxon>
        <taxon>Fungi incertae sedis</taxon>
        <taxon>Mucoromycota</taxon>
        <taxon>Mucoromycotina</taxon>
        <taxon>Mucoromycetes</taxon>
        <taxon>Mucorales</taxon>
        <taxon>Mucorineae</taxon>
        <taxon>Mucoraceae</taxon>
        <taxon>Mucor</taxon>
    </lineage>
</organism>
<sequence length="172" mass="18358">MECDYKIPPSIVIDVSEYFRNTPLSLWSRRDYSQYVRLTRPSSKYTTISHTFDLDLEKIKKHQDIPDKVRSQAGYLKSDKTNKAGKNKPASRGSHANQTNPAAMTASTSASTADITSASEAGSTSTSTDDATSANTTDATSANTTDATSANTNDATSANTNDATSANTNDAT</sequence>
<dbReference type="EMBL" id="DF837509">
    <property type="protein sequence ID" value="GAN11896.1"/>
    <property type="molecule type" value="Genomic_DNA"/>
</dbReference>
<name>A0A0C9MM89_9FUNG</name>
<evidence type="ECO:0000256" key="1">
    <source>
        <dbReference type="SAM" id="MobiDB-lite"/>
    </source>
</evidence>
<feature type="region of interest" description="Disordered" evidence="1">
    <location>
        <begin position="65"/>
        <end position="172"/>
    </location>
</feature>
<accession>A0A0C9MM89</accession>
<feature type="non-terminal residue" evidence="2">
    <location>
        <position position="172"/>
    </location>
</feature>
<keyword evidence="3" id="KW-1185">Reference proteome</keyword>
<protein>
    <submittedName>
        <fullName evidence="2">Uncharacterized protein</fullName>
    </submittedName>
</protein>
<dbReference type="Proteomes" id="UP000053815">
    <property type="component" value="Unassembled WGS sequence"/>
</dbReference>
<reference evidence="2" key="1">
    <citation type="submission" date="2014-09" db="EMBL/GenBank/DDBJ databases">
        <title>Draft genome sequence of an oleaginous Mucoromycotina fungus Mucor ambiguus NBRC6742.</title>
        <authorList>
            <person name="Takeda I."/>
            <person name="Yamane N."/>
            <person name="Morita T."/>
            <person name="Tamano K."/>
            <person name="Machida M."/>
            <person name="Baker S."/>
            <person name="Koike H."/>
        </authorList>
    </citation>
    <scope>NUCLEOTIDE SEQUENCE</scope>
    <source>
        <strain evidence="2">NBRC 6742</strain>
    </source>
</reference>
<gene>
    <name evidence="2" type="ORF">MAM1_1220d11520</name>
</gene>